<dbReference type="CDD" id="cd06587">
    <property type="entry name" value="VOC"/>
    <property type="match status" value="1"/>
</dbReference>
<keyword evidence="3" id="KW-1185">Reference proteome</keyword>
<evidence type="ECO:0000313" key="3">
    <source>
        <dbReference type="Proteomes" id="UP001165405"/>
    </source>
</evidence>
<dbReference type="AlphaFoldDB" id="A0AA41QHD5"/>
<dbReference type="PANTHER" id="PTHR35908:SF1">
    <property type="entry name" value="CONSERVED PROTEIN"/>
    <property type="match status" value="1"/>
</dbReference>
<dbReference type="InterPro" id="IPR029068">
    <property type="entry name" value="Glyas_Bleomycin-R_OHBP_Dase"/>
</dbReference>
<evidence type="ECO:0000313" key="2">
    <source>
        <dbReference type="EMBL" id="MCF4123101.1"/>
    </source>
</evidence>
<comment type="caution">
    <text evidence="2">The sequence shown here is derived from an EMBL/GenBank/DDBJ whole genome shotgun (WGS) entry which is preliminary data.</text>
</comment>
<dbReference type="Pfam" id="PF18029">
    <property type="entry name" value="Glyoxalase_6"/>
    <property type="match status" value="1"/>
</dbReference>
<gene>
    <name evidence="2" type="ORF">L1785_19190</name>
</gene>
<dbReference type="SUPFAM" id="SSF54593">
    <property type="entry name" value="Glyoxalase/Bleomycin resistance protein/Dihydroxybiphenyl dioxygenase"/>
    <property type="match status" value="1"/>
</dbReference>
<organism evidence="2 3">
    <name type="scientific">Antribacter soli</name>
    <dbReference type="NCBI Taxonomy" id="2910976"/>
    <lineage>
        <taxon>Bacteria</taxon>
        <taxon>Bacillati</taxon>
        <taxon>Actinomycetota</taxon>
        <taxon>Actinomycetes</taxon>
        <taxon>Micrococcales</taxon>
        <taxon>Promicromonosporaceae</taxon>
        <taxon>Antribacter</taxon>
    </lineage>
</organism>
<dbReference type="EMBL" id="JAKGSG010000054">
    <property type="protein sequence ID" value="MCF4123101.1"/>
    <property type="molecule type" value="Genomic_DNA"/>
</dbReference>
<accession>A0AA41QHD5</accession>
<dbReference type="Proteomes" id="UP001165405">
    <property type="component" value="Unassembled WGS sequence"/>
</dbReference>
<proteinExistence type="predicted"/>
<evidence type="ECO:0000259" key="1">
    <source>
        <dbReference type="Pfam" id="PF18029"/>
    </source>
</evidence>
<feature type="domain" description="Glyoxalase-like" evidence="1">
    <location>
        <begin position="7"/>
        <end position="106"/>
    </location>
</feature>
<reference evidence="2" key="1">
    <citation type="submission" date="2022-01" db="EMBL/GenBank/DDBJ databases">
        <title>Antribacter sp. nov., isolated from Guizhou of China.</title>
        <authorList>
            <person name="Chengliang C."/>
            <person name="Ya Z."/>
        </authorList>
    </citation>
    <scope>NUCLEOTIDE SEQUENCE</scope>
    <source>
        <strain evidence="2">KLBMP 9083</strain>
    </source>
</reference>
<dbReference type="InterPro" id="IPR041581">
    <property type="entry name" value="Glyoxalase_6"/>
</dbReference>
<sequence length="109" mass="12419">MLRIGAVVMNTSDNRRAAQFWREALHYAPRSANPDFLCPQRGEGVRLHLDEDDRTHLDLWVDSEEEQRSEIERLISLGATRVDWTYPDGADFVVLADSEGNLFCVVNTA</sequence>
<dbReference type="RefSeq" id="WP_236090910.1">
    <property type="nucleotide sequence ID" value="NZ_JAKGSG010000054.1"/>
</dbReference>
<dbReference type="PANTHER" id="PTHR35908">
    <property type="entry name" value="HYPOTHETICAL FUSION PROTEIN"/>
    <property type="match status" value="1"/>
</dbReference>
<dbReference type="Gene3D" id="3.10.180.10">
    <property type="entry name" value="2,3-Dihydroxybiphenyl 1,2-Dioxygenase, domain 1"/>
    <property type="match status" value="1"/>
</dbReference>
<protein>
    <submittedName>
        <fullName evidence="2">VOC family protein</fullName>
    </submittedName>
</protein>
<name>A0AA41QHD5_9MICO</name>